<gene>
    <name evidence="1" type="ORF">Dthio_PD1930</name>
</gene>
<accession>D6SP82</accession>
<dbReference type="RefSeq" id="WP_008869878.1">
    <property type="nucleotide sequence ID" value="NZ_ACJN02000002.1"/>
</dbReference>
<sequence>MNSKMPVQPFYNETGQLTGVWIPAEEWLKHQDDLESILLKSEKKSALPAEPLNEWTNFLMYWDFNYPVEKKVECKGCGALTSDWTQDDPKKFYLRSASLGGLVAFLCLGCQSRVTKKHFKDHILYECSEFTCKVK</sequence>
<dbReference type="EMBL" id="ACJN02000002">
    <property type="protein sequence ID" value="EFI34558.1"/>
    <property type="molecule type" value="Genomic_DNA"/>
</dbReference>
<dbReference type="eggNOG" id="ENOG503404B">
    <property type="taxonomic scope" value="Bacteria"/>
</dbReference>
<name>D6SP82_9BACT</name>
<evidence type="ECO:0000313" key="1">
    <source>
        <dbReference type="EMBL" id="EFI34558.1"/>
    </source>
</evidence>
<dbReference type="OrthoDB" id="5471202at2"/>
<dbReference type="Proteomes" id="UP000005496">
    <property type="component" value="Unassembled WGS sequence"/>
</dbReference>
<protein>
    <submittedName>
        <fullName evidence="1">Uncharacterized protein</fullName>
    </submittedName>
</protein>
<evidence type="ECO:0000313" key="2">
    <source>
        <dbReference type="Proteomes" id="UP000005496"/>
    </source>
</evidence>
<organism evidence="1 2">
    <name type="scientific">Desulfonatronospira thiodismutans ASO3-1</name>
    <dbReference type="NCBI Taxonomy" id="555779"/>
    <lineage>
        <taxon>Bacteria</taxon>
        <taxon>Pseudomonadati</taxon>
        <taxon>Thermodesulfobacteriota</taxon>
        <taxon>Desulfovibrionia</taxon>
        <taxon>Desulfovibrionales</taxon>
        <taxon>Desulfonatronovibrionaceae</taxon>
        <taxon>Desulfonatronospira</taxon>
    </lineage>
</organism>
<comment type="caution">
    <text evidence="1">The sequence shown here is derived from an EMBL/GenBank/DDBJ whole genome shotgun (WGS) entry which is preliminary data.</text>
</comment>
<reference evidence="1" key="1">
    <citation type="submission" date="2010-05" db="EMBL/GenBank/DDBJ databases">
        <title>The draft genome of Desulfonatronospira thiodismutans ASO3-1.</title>
        <authorList>
            <consortium name="US DOE Joint Genome Institute (JGI-PGF)"/>
            <person name="Lucas S."/>
            <person name="Copeland A."/>
            <person name="Lapidus A."/>
            <person name="Cheng J.-F."/>
            <person name="Bruce D."/>
            <person name="Goodwin L."/>
            <person name="Pitluck S."/>
            <person name="Chertkov O."/>
            <person name="Brettin T."/>
            <person name="Detter J.C."/>
            <person name="Han C."/>
            <person name="Land M.L."/>
            <person name="Hauser L."/>
            <person name="Kyrpides N."/>
            <person name="Mikhailova N."/>
            <person name="Muyzer G."/>
            <person name="Woyke T."/>
        </authorList>
    </citation>
    <scope>NUCLEOTIDE SEQUENCE [LARGE SCALE GENOMIC DNA]</scope>
    <source>
        <strain evidence="1">ASO3-1</strain>
    </source>
</reference>
<dbReference type="AlphaFoldDB" id="D6SP82"/>
<keyword evidence="2" id="KW-1185">Reference proteome</keyword>
<proteinExistence type="predicted"/>